<gene>
    <name evidence="4" type="ORF">SAMN06295900_11439</name>
</gene>
<dbReference type="InterPro" id="IPR007055">
    <property type="entry name" value="BON_dom"/>
</dbReference>
<dbReference type="Proteomes" id="UP000192911">
    <property type="component" value="Unassembled WGS sequence"/>
</dbReference>
<accession>A0A1X7G7W1</accession>
<proteinExistence type="predicted"/>
<reference evidence="5" key="1">
    <citation type="submission" date="2017-04" db="EMBL/GenBank/DDBJ databases">
        <authorList>
            <person name="Varghese N."/>
            <person name="Submissions S."/>
        </authorList>
    </citation>
    <scope>NUCLEOTIDE SEQUENCE [LARGE SCALE GENOMIC DNA]</scope>
    <source>
        <strain evidence="5">Ballard 720</strain>
    </source>
</reference>
<dbReference type="STRING" id="28094.SAMN06295900_11439"/>
<name>A0A1X7G7W1_TRICW</name>
<feature type="transmembrane region" description="Helical" evidence="2">
    <location>
        <begin position="35"/>
        <end position="54"/>
    </location>
</feature>
<sequence length="196" mass="21285">MLGVMNRPLDMERGTIRRTYRNDTETDMNMKQTQLTGILGVAAMAVGAAAMYLLDPQMGRRRRALLRDKLEASRHGATDFARGQARRAAGHLRGVVADAQSGMGFASEAATDRQLTERVRAQLGRIVSRPGAIDVSARDGCVCLTGHIVAAEHESLVSAVSAIEGVHDVEDRLAEYEHPGTIPELQGQSRAEQRPL</sequence>
<evidence type="ECO:0000313" key="4">
    <source>
        <dbReference type="EMBL" id="SMF65584.1"/>
    </source>
</evidence>
<keyword evidence="2" id="KW-1133">Transmembrane helix</keyword>
<dbReference type="Pfam" id="PF04972">
    <property type="entry name" value="BON"/>
    <property type="match status" value="1"/>
</dbReference>
<evidence type="ECO:0000256" key="2">
    <source>
        <dbReference type="SAM" id="Phobius"/>
    </source>
</evidence>
<keyword evidence="5" id="KW-1185">Reference proteome</keyword>
<dbReference type="AlphaFoldDB" id="A0A1X7G7W1"/>
<dbReference type="EMBL" id="FXAH01000014">
    <property type="protein sequence ID" value="SMF65584.1"/>
    <property type="molecule type" value="Genomic_DNA"/>
</dbReference>
<evidence type="ECO:0000259" key="3">
    <source>
        <dbReference type="Pfam" id="PF04972"/>
    </source>
</evidence>
<keyword evidence="2" id="KW-0472">Membrane</keyword>
<feature type="region of interest" description="Disordered" evidence="1">
    <location>
        <begin position="177"/>
        <end position="196"/>
    </location>
</feature>
<organism evidence="4 5">
    <name type="scientific">Trinickia caryophylli</name>
    <name type="common">Paraburkholderia caryophylli</name>
    <dbReference type="NCBI Taxonomy" id="28094"/>
    <lineage>
        <taxon>Bacteria</taxon>
        <taxon>Pseudomonadati</taxon>
        <taxon>Pseudomonadota</taxon>
        <taxon>Betaproteobacteria</taxon>
        <taxon>Burkholderiales</taxon>
        <taxon>Burkholderiaceae</taxon>
        <taxon>Trinickia</taxon>
    </lineage>
</organism>
<protein>
    <submittedName>
        <fullName evidence="4">BON domain-containing protein</fullName>
    </submittedName>
</protein>
<evidence type="ECO:0000256" key="1">
    <source>
        <dbReference type="SAM" id="MobiDB-lite"/>
    </source>
</evidence>
<feature type="domain" description="BON" evidence="3">
    <location>
        <begin position="111"/>
        <end position="173"/>
    </location>
</feature>
<keyword evidence="2" id="KW-0812">Transmembrane</keyword>
<evidence type="ECO:0000313" key="5">
    <source>
        <dbReference type="Proteomes" id="UP000192911"/>
    </source>
</evidence>